<dbReference type="Pfam" id="PF10070">
    <property type="entry name" value="DabA"/>
    <property type="match status" value="1"/>
</dbReference>
<proteinExistence type="inferred from homology"/>
<organism evidence="7 8">
    <name type="scientific">Geobacillus kaustophilus</name>
    <dbReference type="NCBI Taxonomy" id="1462"/>
    <lineage>
        <taxon>Bacteria</taxon>
        <taxon>Bacillati</taxon>
        <taxon>Bacillota</taxon>
        <taxon>Bacilli</taxon>
        <taxon>Bacillales</taxon>
        <taxon>Anoxybacillaceae</taxon>
        <taxon>Geobacillus</taxon>
        <taxon>Geobacillus thermoleovorans group</taxon>
    </lineage>
</organism>
<accession>A0A0D8BP61</accession>
<keyword evidence="3 6" id="KW-0479">Metal-binding</keyword>
<evidence type="ECO:0000256" key="2">
    <source>
        <dbReference type="ARBA" id="ARBA00022475"/>
    </source>
</evidence>
<feature type="binding site" evidence="6">
    <location>
        <position position="585"/>
    </location>
    <ligand>
        <name>Zn(2+)</name>
        <dbReference type="ChEBI" id="CHEBI:29105"/>
    </ligand>
</feature>
<evidence type="ECO:0000256" key="4">
    <source>
        <dbReference type="ARBA" id="ARBA00022833"/>
    </source>
</evidence>
<evidence type="ECO:0000313" key="8">
    <source>
        <dbReference type="Proteomes" id="UP000032522"/>
    </source>
</evidence>
<reference evidence="7 8" key="1">
    <citation type="submission" date="2015-01" db="EMBL/GenBank/DDBJ databases">
        <authorList>
            <person name="Filippidou S."/>
            <person name="Jeanneret N."/>
            <person name="Russel-Delif L."/>
            <person name="Junier T."/>
            <person name="Wunderlin T."/>
            <person name="Molina V."/>
            <person name="Johnson S.L."/>
            <person name="Davenport K.W."/>
            <person name="Chain P.S."/>
            <person name="Dorador C."/>
            <person name="Junier P."/>
        </authorList>
    </citation>
    <scope>NUCLEOTIDE SEQUENCE [LARGE SCALE GENOMIC DNA]</scope>
    <source>
        <strain evidence="7 8">Et7/4</strain>
    </source>
</reference>
<dbReference type="OrthoDB" id="9805101at2"/>
<dbReference type="HAMAP" id="MF_01871">
    <property type="entry name" value="DabA"/>
    <property type="match status" value="1"/>
</dbReference>
<comment type="caution">
    <text evidence="7">The sequence shown here is derived from an EMBL/GenBank/DDBJ whole genome shotgun (WGS) entry which is preliminary data.</text>
</comment>
<comment type="function">
    <text evidence="6">Part of an energy-coupled inorganic carbon pump.</text>
</comment>
<keyword evidence="5 6" id="KW-0472">Membrane</keyword>
<evidence type="ECO:0000256" key="5">
    <source>
        <dbReference type="ARBA" id="ARBA00023136"/>
    </source>
</evidence>
<evidence type="ECO:0000256" key="1">
    <source>
        <dbReference type="ARBA" id="ARBA00022448"/>
    </source>
</evidence>
<evidence type="ECO:0000256" key="6">
    <source>
        <dbReference type="HAMAP-Rule" id="MF_01871"/>
    </source>
</evidence>
<dbReference type="AlphaFoldDB" id="A0A0D8BP61"/>
<dbReference type="EMBL" id="JYBP01000003">
    <property type="protein sequence ID" value="KJE25906.1"/>
    <property type="molecule type" value="Genomic_DNA"/>
</dbReference>
<evidence type="ECO:0000313" key="7">
    <source>
        <dbReference type="EMBL" id="KJE25906.1"/>
    </source>
</evidence>
<dbReference type="Proteomes" id="UP000032522">
    <property type="component" value="Unassembled WGS sequence"/>
</dbReference>
<keyword evidence="2 6" id="KW-1003">Cell membrane</keyword>
<dbReference type="PANTHER" id="PTHR38344">
    <property type="entry name" value="UPF0753 PROTEIN AQ_863"/>
    <property type="match status" value="1"/>
</dbReference>
<keyword evidence="4 6" id="KW-0862">Zinc</keyword>
<dbReference type="GO" id="GO:0008270">
    <property type="term" value="F:zinc ion binding"/>
    <property type="evidence" value="ECO:0007669"/>
    <property type="project" value="UniProtKB-UniRule"/>
</dbReference>
<comment type="subcellular location">
    <subcellularLocation>
        <location evidence="6">Cell membrane</location>
        <topology evidence="6">Peripheral membrane protein</topology>
    </subcellularLocation>
</comment>
<protein>
    <recommendedName>
        <fullName evidence="6">Probable inorganic carbon transporter subunit DabA</fullName>
    </recommendedName>
</protein>
<dbReference type="RefSeq" id="WP_044732320.1">
    <property type="nucleotide sequence ID" value="NZ_JYBP01000003.1"/>
</dbReference>
<comment type="subunit">
    <text evidence="6">Forms a complex with DabB.</text>
</comment>
<keyword evidence="1 6" id="KW-0813">Transport</keyword>
<dbReference type="InterPro" id="IPR018752">
    <property type="entry name" value="DabA"/>
</dbReference>
<comment type="similarity">
    <text evidence="6">Belongs to the inorganic carbon transporter (TC 9.A.2) DabA family.</text>
</comment>
<comment type="cofactor">
    <cofactor evidence="6">
        <name>Zn(2+)</name>
        <dbReference type="ChEBI" id="CHEBI:29105"/>
    </cofactor>
</comment>
<feature type="binding site" evidence="6">
    <location>
        <position position="570"/>
    </location>
    <ligand>
        <name>Zn(2+)</name>
        <dbReference type="ChEBI" id="CHEBI:29105"/>
    </ligand>
</feature>
<name>A0A0D8BP61_GEOKU</name>
<dbReference type="GO" id="GO:0005886">
    <property type="term" value="C:plasma membrane"/>
    <property type="evidence" value="ECO:0007669"/>
    <property type="project" value="UniProtKB-SubCell"/>
</dbReference>
<dbReference type="PANTHER" id="PTHR38344:SF1">
    <property type="entry name" value="INORGANIC CARBON TRANSPORTER SUBUNIT DABA-RELATED"/>
    <property type="match status" value="1"/>
</dbReference>
<feature type="binding site" evidence="6">
    <location>
        <position position="387"/>
    </location>
    <ligand>
        <name>Zn(2+)</name>
        <dbReference type="ChEBI" id="CHEBI:29105"/>
    </ligand>
</feature>
<gene>
    <name evidence="6" type="primary">dabA</name>
    <name evidence="7" type="ORF">LG52_2738</name>
</gene>
<feature type="binding site" evidence="6">
    <location>
        <position position="389"/>
    </location>
    <ligand>
        <name>Zn(2+)</name>
        <dbReference type="ChEBI" id="CHEBI:29105"/>
    </ligand>
</feature>
<sequence length="876" mass="98389">MSKSATSLERSAKESKPIGAAIEERPLAAVVSEAAKVIAPLWPISAFIVRHPWMGLEERTFADAADRLQWAHGIDLYPPMAVFRAALAKGEIDIVFLERRLQRWLDSKPLPVRRHKAERLCRALLWDEAVPNDALHSLEWADLARETAWRMAPVRTMSAHLHGMSQRLNQQIVKWCKLFYDQHAAAWALPHRELGFYTAWRRLVAADPALSKEERKRLADWPHDGEEALRQALAKLGVRHDEAAAYFEAHLLALPGWAGMVVWQSRRTGGETRGLIDYLAVRLSLEWALVAPYLPLEREDDADGDDVRLLFAAWLYWGEMTPEEWKRLSQEEQQARLAFVDRFWRIDRFHLWLEAWEDTYEARLKEAVLMRRKADESKPAEAQLLFCIDVRSEPFRRHLEAIGPFETYGCAGFFGLPIQTRALDSDDPHPSCPAIVAPQHEIRETAAPEEARPYRRRRDAFRFVGQTFKKIKQHLLAGLLLPEMSGLWLGLHTLARSAAPSWAGRAVRLAEAAAEQKPKTALSLHRHGWDESTGLPIGFTTEEQVQYVKQLLVNIGLTSSFAPLVVVCGHESETANNPYASALDCGACGGAAGALNARVFAALANLPEVRAALADEGIIIPDETVFVPAEHMTTLDELRWLDVPLLSESAEAAFRKLEQALHEASRRANAERMTKLPHVGRAPRDPVAEAQRRAVDWSEIRPEWGLAGNAAFLIGRRQLTKEVNLDGRVFLHSYDWREDPTGEALAGIIAGPATVGQWINLQYYASTAVPHYYGSGDKTIQTVTGGIGVMQGNGSDLLAGLPWQSVAASDHKLFHSPLRLLVIIEAPSHYIERLLSDNEQFRRKVQNGWLHLASIDPNNGEWVDWEGDRLASVPQC</sequence>
<dbReference type="PATRIC" id="fig|1462.6.peg.3023"/>
<evidence type="ECO:0000256" key="3">
    <source>
        <dbReference type="ARBA" id="ARBA00022723"/>
    </source>
</evidence>